<dbReference type="Gene3D" id="3.40.50.360">
    <property type="match status" value="1"/>
</dbReference>
<dbReference type="RefSeq" id="WP_115171720.1">
    <property type="nucleotide sequence ID" value="NZ_UGYW01000002.1"/>
</dbReference>
<dbReference type="InterPro" id="IPR005025">
    <property type="entry name" value="FMN_Rdtase-like_dom"/>
</dbReference>
<keyword evidence="2" id="KW-0560">Oxidoreductase</keyword>
<evidence type="ECO:0000313" key="3">
    <source>
        <dbReference type="Proteomes" id="UP000254893"/>
    </source>
</evidence>
<dbReference type="GO" id="GO:0005829">
    <property type="term" value="C:cytosol"/>
    <property type="evidence" value="ECO:0007669"/>
    <property type="project" value="TreeGrafter"/>
</dbReference>
<organism evidence="2 3">
    <name type="scientific">Sphingobacterium spiritivorum</name>
    <name type="common">Flavobacterium spiritivorum</name>
    <dbReference type="NCBI Taxonomy" id="258"/>
    <lineage>
        <taxon>Bacteria</taxon>
        <taxon>Pseudomonadati</taxon>
        <taxon>Bacteroidota</taxon>
        <taxon>Sphingobacteriia</taxon>
        <taxon>Sphingobacteriales</taxon>
        <taxon>Sphingobacteriaceae</taxon>
        <taxon>Sphingobacterium</taxon>
    </lineage>
</organism>
<reference evidence="2 3" key="1">
    <citation type="submission" date="2018-06" db="EMBL/GenBank/DDBJ databases">
        <authorList>
            <consortium name="Pathogen Informatics"/>
            <person name="Doyle S."/>
        </authorList>
    </citation>
    <scope>NUCLEOTIDE SEQUENCE [LARGE SCALE GENOMIC DNA]</scope>
    <source>
        <strain evidence="2 3">NCTC11388</strain>
    </source>
</reference>
<dbReference type="GO" id="GO:0050446">
    <property type="term" value="F:azobenzene reductase (NADP+) activity"/>
    <property type="evidence" value="ECO:0007669"/>
    <property type="project" value="UniProtKB-EC"/>
</dbReference>
<dbReference type="GO" id="GO:0010181">
    <property type="term" value="F:FMN binding"/>
    <property type="evidence" value="ECO:0007669"/>
    <property type="project" value="TreeGrafter"/>
</dbReference>
<dbReference type="PANTHER" id="PTHR30543:SF21">
    <property type="entry name" value="NAD(P)H-DEPENDENT FMN REDUCTASE LOT6"/>
    <property type="match status" value="1"/>
</dbReference>
<dbReference type="InterPro" id="IPR050712">
    <property type="entry name" value="NAD(P)H-dep_reductase"/>
</dbReference>
<proteinExistence type="predicted"/>
<gene>
    <name evidence="2" type="primary">azr_2</name>
    <name evidence="2" type="ORF">NCTC11388_04528</name>
</gene>
<dbReference type="PANTHER" id="PTHR30543">
    <property type="entry name" value="CHROMATE REDUCTASE"/>
    <property type="match status" value="1"/>
</dbReference>
<sequence length="173" mass="18993">MKNIIAIVGSAAASSSSHKIVEFLKTQLDDEIRLLVFDRLKELPHFDPTESTERPPIEIIALRQIIQDADGVLICSPEYIFSIPSGLKNLLEWTVATTIWMDKPVAIITAYTDGEHTHKQLQLLLRTLGASVPANTCLHIPAVKSKINQEGQITDPDTLTALTGLATALQETL</sequence>
<dbReference type="SUPFAM" id="SSF52218">
    <property type="entry name" value="Flavoproteins"/>
    <property type="match status" value="1"/>
</dbReference>
<evidence type="ECO:0000259" key="1">
    <source>
        <dbReference type="Pfam" id="PF03358"/>
    </source>
</evidence>
<feature type="domain" description="NADPH-dependent FMN reductase-like" evidence="1">
    <location>
        <begin position="3"/>
        <end position="138"/>
    </location>
</feature>
<dbReference type="Proteomes" id="UP000254893">
    <property type="component" value="Unassembled WGS sequence"/>
</dbReference>
<accession>A0A380CWQ7</accession>
<dbReference type="InterPro" id="IPR029039">
    <property type="entry name" value="Flavoprotein-like_sf"/>
</dbReference>
<dbReference type="Pfam" id="PF03358">
    <property type="entry name" value="FMN_red"/>
    <property type="match status" value="1"/>
</dbReference>
<dbReference type="EMBL" id="UGYW01000002">
    <property type="protein sequence ID" value="SUJ29100.1"/>
    <property type="molecule type" value="Genomic_DNA"/>
</dbReference>
<evidence type="ECO:0000313" key="2">
    <source>
        <dbReference type="EMBL" id="SUJ29100.1"/>
    </source>
</evidence>
<name>A0A380CWQ7_SPHSI</name>
<dbReference type="EC" id="1.7.1.6" evidence="2"/>
<dbReference type="AlphaFoldDB" id="A0A380CWQ7"/>
<protein>
    <submittedName>
        <fullName evidence="2">NADPH azoreductase</fullName>
        <ecNumber evidence="2">1.7.1.6</ecNumber>
    </submittedName>
</protein>